<sequence>MNYPEAIQNLNCLETTFKQQLKPIHILCGISMQTPYKKTKTSKKKKKLLSRTKTKALDEKQNPGEMKILIMVEVMNRLDIIIHRHVGGWRHRQATWPW</sequence>
<name>W3XG64_PESFW</name>
<feature type="region of interest" description="Disordered" evidence="1">
    <location>
        <begin position="38"/>
        <end position="57"/>
    </location>
</feature>
<dbReference type="InParanoid" id="W3XG64"/>
<evidence type="ECO:0000313" key="3">
    <source>
        <dbReference type="Proteomes" id="UP000030651"/>
    </source>
</evidence>
<organism evidence="2 3">
    <name type="scientific">Pestalotiopsis fici (strain W106-1 / CGMCC3.15140)</name>
    <dbReference type="NCBI Taxonomy" id="1229662"/>
    <lineage>
        <taxon>Eukaryota</taxon>
        <taxon>Fungi</taxon>
        <taxon>Dikarya</taxon>
        <taxon>Ascomycota</taxon>
        <taxon>Pezizomycotina</taxon>
        <taxon>Sordariomycetes</taxon>
        <taxon>Xylariomycetidae</taxon>
        <taxon>Amphisphaeriales</taxon>
        <taxon>Sporocadaceae</taxon>
        <taxon>Pestalotiopsis</taxon>
    </lineage>
</organism>
<gene>
    <name evidence="2" type="ORF">PFICI_02437</name>
</gene>
<feature type="compositionally biased region" description="Basic residues" evidence="1">
    <location>
        <begin position="38"/>
        <end position="54"/>
    </location>
</feature>
<dbReference type="HOGENOM" id="CLU_2334321_0_0_1"/>
<proteinExistence type="predicted"/>
<dbReference type="KEGG" id="pfy:PFICI_02437"/>
<evidence type="ECO:0000256" key="1">
    <source>
        <dbReference type="SAM" id="MobiDB-lite"/>
    </source>
</evidence>
<reference evidence="3" key="1">
    <citation type="journal article" date="2015" name="BMC Genomics">
        <title>Genomic and transcriptomic analysis of the endophytic fungus Pestalotiopsis fici reveals its lifestyle and high potential for synthesis of natural products.</title>
        <authorList>
            <person name="Wang X."/>
            <person name="Zhang X."/>
            <person name="Liu L."/>
            <person name="Xiang M."/>
            <person name="Wang W."/>
            <person name="Sun X."/>
            <person name="Che Y."/>
            <person name="Guo L."/>
            <person name="Liu G."/>
            <person name="Guo L."/>
            <person name="Wang C."/>
            <person name="Yin W.B."/>
            <person name="Stadler M."/>
            <person name="Zhang X."/>
            <person name="Liu X."/>
        </authorList>
    </citation>
    <scope>NUCLEOTIDE SEQUENCE [LARGE SCALE GENOMIC DNA]</scope>
    <source>
        <strain evidence="3">W106-1 / CGMCC3.15140</strain>
    </source>
</reference>
<dbReference type="Proteomes" id="UP000030651">
    <property type="component" value="Unassembled WGS sequence"/>
</dbReference>
<dbReference type="EMBL" id="KI912110">
    <property type="protein sequence ID" value="ETS84412.1"/>
    <property type="molecule type" value="Genomic_DNA"/>
</dbReference>
<dbReference type="GeneID" id="19267450"/>
<protein>
    <submittedName>
        <fullName evidence="2">Uncharacterized protein</fullName>
    </submittedName>
</protein>
<accession>W3XG64</accession>
<keyword evidence="3" id="KW-1185">Reference proteome</keyword>
<dbReference type="AlphaFoldDB" id="W3XG64"/>
<evidence type="ECO:0000313" key="2">
    <source>
        <dbReference type="EMBL" id="ETS84412.1"/>
    </source>
</evidence>
<dbReference type="RefSeq" id="XP_007829209.1">
    <property type="nucleotide sequence ID" value="XM_007831018.1"/>
</dbReference>